<evidence type="ECO:0000256" key="1">
    <source>
        <dbReference type="ARBA" id="ARBA00008482"/>
    </source>
</evidence>
<dbReference type="InterPro" id="IPR036390">
    <property type="entry name" value="WH_DNA-bd_sf"/>
</dbReference>
<evidence type="ECO:0000256" key="2">
    <source>
        <dbReference type="ARBA" id="ARBA00022490"/>
    </source>
</evidence>
<dbReference type="EMBL" id="LGAV01000001">
    <property type="protein sequence ID" value="KOS16062.1"/>
    <property type="molecule type" value="Genomic_DNA"/>
</dbReference>
<dbReference type="PROSITE" id="PS50250">
    <property type="entry name" value="PCI"/>
    <property type="match status" value="1"/>
</dbReference>
<dbReference type="InterPro" id="IPR027528">
    <property type="entry name" value="eIF3m"/>
</dbReference>
<comment type="caution">
    <text evidence="7">The sequence shown here is derived from an EMBL/GenBank/DDBJ whole genome shotgun (WGS) entry which is preliminary data.</text>
</comment>
<sequence>MRPDLVAVLSDSSLRDHTEECTLLLSRSFPDEQRPEWVETFSKEALQADEAPEAEAPAKARDIVVKLVQATPGLVEGTDREMEGLFNLLMSLVAKYIQEDDETYAKCFRHLARVVGDASSPTASERSVVKYRILANLFNTLSTNSPLRLEMFETLLALASTNGDMDFMEAALQTLPTWLTEWDVSMEEKEACLARVAEALQTEECGPEYVDKAYEYELLHLRFLSGESSLSKDRRVMAAETALANILRLPKLFEMEEVLHVPVTTELGASPILTLLKIVVGGTRADYEAWAKSSEGGQTLQKLSLSDDELRRKMRLLDLASLCARSVSSEVSYEDMAKVLDVPVDDVESWVIDVIRAGLVSGKLSQVTQSFRVYRSTYRAFEKAQWELLEQRLTQWQSSIQKLLTTMSQAPTQVPTALADEAQATA</sequence>
<keyword evidence="2 5" id="KW-0963">Cytoplasm</keyword>
<dbReference type="STRING" id="77020.A0A0M9VQZ0"/>
<comment type="similarity">
    <text evidence="1">Belongs to the CSN7/EIF3M family. CSN7 subfamily.</text>
</comment>
<dbReference type="HAMAP" id="MF_03012">
    <property type="entry name" value="eIF3m"/>
    <property type="match status" value="1"/>
</dbReference>
<dbReference type="GeneID" id="28729857"/>
<dbReference type="PANTHER" id="PTHR15350:SF2">
    <property type="entry name" value="EUKARYOTIC TRANSLATION INITIATION FACTOR 3 SUBUNIT M"/>
    <property type="match status" value="1"/>
</dbReference>
<evidence type="ECO:0000256" key="3">
    <source>
        <dbReference type="ARBA" id="ARBA00022540"/>
    </source>
</evidence>
<dbReference type="InterPro" id="IPR045237">
    <property type="entry name" value="COPS7/eIF3m"/>
</dbReference>
<dbReference type="InterPro" id="IPR000717">
    <property type="entry name" value="PCI_dom"/>
</dbReference>
<dbReference type="GO" id="GO:0071541">
    <property type="term" value="C:eukaryotic translation initiation factor 3 complex, eIF3m"/>
    <property type="evidence" value="ECO:0007669"/>
    <property type="project" value="UniProtKB-UniRule"/>
</dbReference>
<dbReference type="Pfam" id="PF18005">
    <property type="entry name" value="eIF3m_C_helix"/>
    <property type="match status" value="1"/>
</dbReference>
<dbReference type="GO" id="GO:0001732">
    <property type="term" value="P:formation of cytoplasmic translation initiation complex"/>
    <property type="evidence" value="ECO:0007669"/>
    <property type="project" value="UniProtKB-UniRule"/>
</dbReference>
<proteinExistence type="inferred from homology"/>
<dbReference type="Pfam" id="PF01399">
    <property type="entry name" value="PCI"/>
    <property type="match status" value="1"/>
</dbReference>
<keyword evidence="3 5" id="KW-0396">Initiation factor</keyword>
<organism evidence="7 8">
    <name type="scientific">Malassezia pachydermatis</name>
    <dbReference type="NCBI Taxonomy" id="77020"/>
    <lineage>
        <taxon>Eukaryota</taxon>
        <taxon>Fungi</taxon>
        <taxon>Dikarya</taxon>
        <taxon>Basidiomycota</taxon>
        <taxon>Ustilaginomycotina</taxon>
        <taxon>Malasseziomycetes</taxon>
        <taxon>Malasseziales</taxon>
        <taxon>Malasseziaceae</taxon>
        <taxon>Malassezia</taxon>
    </lineage>
</organism>
<feature type="domain" description="PCI" evidence="6">
    <location>
        <begin position="212"/>
        <end position="378"/>
    </location>
</feature>
<evidence type="ECO:0000256" key="5">
    <source>
        <dbReference type="HAMAP-Rule" id="MF_03012"/>
    </source>
</evidence>
<dbReference type="PANTHER" id="PTHR15350">
    <property type="entry name" value="COP9 SIGNALOSOME COMPLEX SUBUNIT 7/DENDRITIC CELL PROTEIN GA17"/>
    <property type="match status" value="1"/>
</dbReference>
<dbReference type="SUPFAM" id="SSF48371">
    <property type="entry name" value="ARM repeat"/>
    <property type="match status" value="1"/>
</dbReference>
<protein>
    <recommendedName>
        <fullName evidence="5">Eukaryotic translation initiation factor 3 subunit M</fullName>
        <shortName evidence="5">eIF3m</shortName>
    </recommendedName>
</protein>
<name>A0A0M9VQZ0_9BASI</name>
<dbReference type="InterPro" id="IPR016024">
    <property type="entry name" value="ARM-type_fold"/>
</dbReference>
<dbReference type="GO" id="GO:0003743">
    <property type="term" value="F:translation initiation factor activity"/>
    <property type="evidence" value="ECO:0007669"/>
    <property type="project" value="UniProtKB-UniRule"/>
</dbReference>
<dbReference type="GO" id="GO:0016282">
    <property type="term" value="C:eukaryotic 43S preinitiation complex"/>
    <property type="evidence" value="ECO:0007669"/>
    <property type="project" value="UniProtKB-UniRule"/>
</dbReference>
<evidence type="ECO:0000313" key="7">
    <source>
        <dbReference type="EMBL" id="KOS16062.1"/>
    </source>
</evidence>
<dbReference type="SUPFAM" id="SSF46785">
    <property type="entry name" value="Winged helix' DNA-binding domain"/>
    <property type="match status" value="1"/>
</dbReference>
<comment type="function">
    <text evidence="5">Component of the eukaryotic translation initiation factor 3 (eIF-3) complex, which is involved in protein synthesis of a specialized repertoire of mRNAs and, together with other initiation factors, stimulates binding of mRNA and methionyl-tRNAi to the 40S ribosome. The eIF-3 complex specifically targets and initiates translation of a subset of mRNAs involved in cell proliferation.</text>
</comment>
<comment type="subcellular location">
    <subcellularLocation>
        <location evidence="5">Cytoplasm</location>
    </subcellularLocation>
</comment>
<evidence type="ECO:0000313" key="8">
    <source>
        <dbReference type="Proteomes" id="UP000037751"/>
    </source>
</evidence>
<dbReference type="GO" id="GO:0033290">
    <property type="term" value="C:eukaryotic 48S preinitiation complex"/>
    <property type="evidence" value="ECO:0007669"/>
    <property type="project" value="UniProtKB-UniRule"/>
</dbReference>
<keyword evidence="8" id="KW-1185">Reference proteome</keyword>
<evidence type="ECO:0000259" key="6">
    <source>
        <dbReference type="PROSITE" id="PS50250"/>
    </source>
</evidence>
<gene>
    <name evidence="7" type="ORF">Malapachy_3513</name>
</gene>
<accession>A0A0M9VQZ0</accession>
<dbReference type="Proteomes" id="UP000037751">
    <property type="component" value="Unassembled WGS sequence"/>
</dbReference>
<dbReference type="SMART" id="SM00088">
    <property type="entry name" value="PINT"/>
    <property type="match status" value="1"/>
</dbReference>
<reference evidence="7 8" key="1">
    <citation type="submission" date="2015-07" db="EMBL/GenBank/DDBJ databases">
        <title>Draft Genome Sequence of Malassezia furfur CBS1878 and Malassezia pachydermatis CBS1879.</title>
        <authorList>
            <person name="Triana S."/>
            <person name="Ohm R."/>
            <person name="Gonzalez A."/>
            <person name="DeCock H."/>
            <person name="Restrepo S."/>
            <person name="Celis A."/>
        </authorList>
    </citation>
    <scope>NUCLEOTIDE SEQUENCE [LARGE SCALE GENOMIC DNA]</scope>
    <source>
        <strain evidence="7 8">CBS 1879</strain>
    </source>
</reference>
<comment type="similarity">
    <text evidence="5">Belongs to the eIF-3 subunit M family.</text>
</comment>
<keyword evidence="4 5" id="KW-0648">Protein biosynthesis</keyword>
<comment type="subunit">
    <text evidence="5">Component of the eukaryotic translation initiation factor 3 (eIF-3) complex.</text>
</comment>
<dbReference type="RefSeq" id="XP_017993694.1">
    <property type="nucleotide sequence ID" value="XM_018137981.1"/>
</dbReference>
<dbReference type="AlphaFoldDB" id="A0A0M9VQZ0"/>
<dbReference type="VEuPathDB" id="FungiDB:Malapachy_3513"/>
<evidence type="ECO:0000256" key="4">
    <source>
        <dbReference type="ARBA" id="ARBA00022917"/>
    </source>
</evidence>
<dbReference type="InterPro" id="IPR040750">
    <property type="entry name" value="eIF3m_C_helix"/>
</dbReference>
<dbReference type="OrthoDB" id="10267031at2759"/>